<dbReference type="InterPro" id="IPR029063">
    <property type="entry name" value="SAM-dependent_MTases_sf"/>
</dbReference>
<keyword evidence="4" id="KW-0808">Transferase</keyword>
<dbReference type="GO" id="GO:0003676">
    <property type="term" value="F:nucleic acid binding"/>
    <property type="evidence" value="ECO:0007669"/>
    <property type="project" value="InterPro"/>
</dbReference>
<dbReference type="PANTHER" id="PTHR45875">
    <property type="entry name" value="METHYLTRANSFERASE N6AMT1"/>
    <property type="match status" value="1"/>
</dbReference>
<comment type="similarity">
    <text evidence="1">Belongs to the eukaryotic/archaeal PrmC-related family.</text>
</comment>
<dbReference type="Gene3D" id="3.40.50.1820">
    <property type="entry name" value="alpha/beta hydrolase"/>
    <property type="match status" value="1"/>
</dbReference>
<dbReference type="GO" id="GO:0008276">
    <property type="term" value="F:protein methyltransferase activity"/>
    <property type="evidence" value="ECO:0007669"/>
    <property type="project" value="TreeGrafter"/>
</dbReference>
<dbReference type="GO" id="GO:0006508">
    <property type="term" value="P:proteolysis"/>
    <property type="evidence" value="ECO:0007669"/>
    <property type="project" value="InterPro"/>
</dbReference>
<feature type="domain" description="AB hydrolase-1" evidence="7">
    <location>
        <begin position="72"/>
        <end position="238"/>
    </location>
</feature>
<dbReference type="Pfam" id="PF00561">
    <property type="entry name" value="Abhydrolase_1"/>
    <property type="match status" value="1"/>
</dbReference>
<dbReference type="Proteomes" id="UP000308768">
    <property type="component" value="Unassembled WGS sequence"/>
</dbReference>
<dbReference type="InterPro" id="IPR002052">
    <property type="entry name" value="DNA_methylase_N6_adenine_CS"/>
</dbReference>
<dbReference type="SUPFAM" id="SSF53335">
    <property type="entry name" value="S-adenosyl-L-methionine-dependent methyltransferases"/>
    <property type="match status" value="1"/>
</dbReference>
<dbReference type="InterPro" id="IPR029058">
    <property type="entry name" value="AB_hydrolase_fold"/>
</dbReference>
<gene>
    <name evidence="8" type="ORF">B0A49_03607</name>
</gene>
<dbReference type="InterPro" id="IPR002410">
    <property type="entry name" value="Peptidase_S33"/>
</dbReference>
<proteinExistence type="inferred from homology"/>
<evidence type="ECO:0000256" key="6">
    <source>
        <dbReference type="ARBA" id="ARBA00022801"/>
    </source>
</evidence>
<evidence type="ECO:0000259" key="7">
    <source>
        <dbReference type="Pfam" id="PF00561"/>
    </source>
</evidence>
<accession>A0A4U0XIV9</accession>
<comment type="similarity">
    <text evidence="2">Belongs to the peptidase S33 family.</text>
</comment>
<sequence length="711" mass="79786">MAGRMAINAAKIVEQKTHVVPGKLKITEHFFDVPKDYSKPSAGTLRLFARSARKAENPADPEEEDEKKKQLPWLLYLQGGPGFECRSPQAYPWTNTMLDKGYQMLYLDQRGTGLSTPISASTLGLRGDNPVQANYLKLFRADSIIKDCEAIRKALTAGYPKAKQKWSIMGQSFGGFCSITYLSFFPEGLKEAFLCGGLQPLVKGPDEVYRRLYKKVIQRNESYYRKYPEDVERVRSIVKLLQRFGNSTVRLPSEGSLSARRFQQLGLMFGAHGGIDNLHEIVLRVSTDLELFGHITRQTLASIDGAIDFDSNILYAMLHEPIYCQGTAPNWSAHRIRKEFPQFDLDTDGPVFFTGEMIYPWMFDDYSELRKLKDQAELVAQTSDWPALFDEEQLAKNEVSVYAATYMEDMYVDFDFAQETAAKIKGCKTFVTNALYHDAVRIQPDMLPTPSTSHVSFDNVYEPAEDSYLLLDSLSSSKETAFLHQRFAQNTSSGRQTRPPLLTEIGTGSGIVLAFVTAHAEYIFGRSDLLTLGTDINSFACQATAGTVNTACKEAHKKHEEFRHTGVFLDPIVADLASTIRPYTVDVLIFNPPYVPTPGLPDLSKHDVYNRTTSETASAFDRDSHLLSLSYAGGLDGMETTDRLLEQLPAILSRDLGVAYILLCAQNKPSEVIERVRQWEGGWMAESVAHSGRKGGWEKLHILRIWRTSAI</sequence>
<dbReference type="PANTHER" id="PTHR45875:SF1">
    <property type="entry name" value="METHYLTRANSFERASE N6AMT1"/>
    <property type="match status" value="1"/>
</dbReference>
<evidence type="ECO:0000256" key="3">
    <source>
        <dbReference type="ARBA" id="ARBA00022603"/>
    </source>
</evidence>
<keyword evidence="5" id="KW-0949">S-adenosyl-L-methionine</keyword>
<dbReference type="GO" id="GO:0035657">
    <property type="term" value="C:eRF1 methyltransferase complex"/>
    <property type="evidence" value="ECO:0007669"/>
    <property type="project" value="TreeGrafter"/>
</dbReference>
<dbReference type="InterPro" id="IPR052190">
    <property type="entry name" value="Euk-Arch_PrmC-MTase"/>
</dbReference>
<keyword evidence="9" id="KW-1185">Reference proteome</keyword>
<reference evidence="8 9" key="1">
    <citation type="submission" date="2017-03" db="EMBL/GenBank/DDBJ databases">
        <title>Genomes of endolithic fungi from Antarctica.</title>
        <authorList>
            <person name="Coleine C."/>
            <person name="Masonjones S."/>
            <person name="Stajich J.E."/>
        </authorList>
    </citation>
    <scope>NUCLEOTIDE SEQUENCE [LARGE SCALE GENOMIC DNA]</scope>
    <source>
        <strain evidence="8 9">CCFEE 5187</strain>
    </source>
</reference>
<protein>
    <recommendedName>
        <fullName evidence="7">AB hydrolase-1 domain-containing protein</fullName>
    </recommendedName>
</protein>
<organism evidence="8 9">
    <name type="scientific">Cryomyces minteri</name>
    <dbReference type="NCBI Taxonomy" id="331657"/>
    <lineage>
        <taxon>Eukaryota</taxon>
        <taxon>Fungi</taxon>
        <taxon>Dikarya</taxon>
        <taxon>Ascomycota</taxon>
        <taxon>Pezizomycotina</taxon>
        <taxon>Dothideomycetes</taxon>
        <taxon>Dothideomycetes incertae sedis</taxon>
        <taxon>Cryomyces</taxon>
    </lineage>
</organism>
<dbReference type="InterPro" id="IPR000073">
    <property type="entry name" value="AB_hydrolase_1"/>
</dbReference>
<name>A0A4U0XIV9_9PEZI</name>
<evidence type="ECO:0000256" key="2">
    <source>
        <dbReference type="ARBA" id="ARBA00010088"/>
    </source>
</evidence>
<dbReference type="GO" id="GO:0032259">
    <property type="term" value="P:methylation"/>
    <property type="evidence" value="ECO:0007669"/>
    <property type="project" value="UniProtKB-KW"/>
</dbReference>
<comment type="caution">
    <text evidence="8">The sequence shown here is derived from an EMBL/GenBank/DDBJ whole genome shotgun (WGS) entry which is preliminary data.</text>
</comment>
<dbReference type="AlphaFoldDB" id="A0A4U0XIV9"/>
<dbReference type="STRING" id="331657.A0A4U0XIV9"/>
<keyword evidence="6" id="KW-0378">Hydrolase</keyword>
<dbReference type="GO" id="GO:0008233">
    <property type="term" value="F:peptidase activity"/>
    <property type="evidence" value="ECO:0007669"/>
    <property type="project" value="InterPro"/>
</dbReference>
<dbReference type="Gene3D" id="3.40.50.150">
    <property type="entry name" value="Vaccinia Virus protein VP39"/>
    <property type="match status" value="1"/>
</dbReference>
<evidence type="ECO:0000313" key="9">
    <source>
        <dbReference type="Proteomes" id="UP000308768"/>
    </source>
</evidence>
<evidence type="ECO:0000256" key="5">
    <source>
        <dbReference type="ARBA" id="ARBA00022691"/>
    </source>
</evidence>
<dbReference type="FunFam" id="3.40.50.150:FF:000274">
    <property type="entry name" value="ERF1 methyltransferase catalytic subunit MTQ2"/>
    <property type="match status" value="1"/>
</dbReference>
<dbReference type="PROSITE" id="PS00092">
    <property type="entry name" value="N6_MTASE"/>
    <property type="match status" value="1"/>
</dbReference>
<evidence type="ECO:0000256" key="1">
    <source>
        <dbReference type="ARBA" id="ARBA00006149"/>
    </source>
</evidence>
<evidence type="ECO:0000256" key="4">
    <source>
        <dbReference type="ARBA" id="ARBA00022679"/>
    </source>
</evidence>
<keyword evidence="3" id="KW-0489">Methyltransferase</keyword>
<dbReference type="PRINTS" id="PR00793">
    <property type="entry name" value="PROAMNOPTASE"/>
</dbReference>
<evidence type="ECO:0000313" key="8">
    <source>
        <dbReference type="EMBL" id="TKA75323.1"/>
    </source>
</evidence>
<dbReference type="GO" id="GO:0008757">
    <property type="term" value="F:S-adenosylmethionine-dependent methyltransferase activity"/>
    <property type="evidence" value="ECO:0007669"/>
    <property type="project" value="TreeGrafter"/>
</dbReference>
<dbReference type="OrthoDB" id="406152at2759"/>
<dbReference type="SUPFAM" id="SSF53474">
    <property type="entry name" value="alpha/beta-Hydrolases"/>
    <property type="match status" value="1"/>
</dbReference>
<dbReference type="EMBL" id="NAJN01000299">
    <property type="protein sequence ID" value="TKA75323.1"/>
    <property type="molecule type" value="Genomic_DNA"/>
</dbReference>